<dbReference type="AlphaFoldDB" id="A0AAF0YJH9"/>
<sequence length="94" mass="10823">MIIKLEEAREFLRIDDDYADEIIIPLINAIPSYIEVSTGYKCPNDKEAHPVAQNVAKFILLLWFDTQTEDSERLRRTIDSLFTALTLINESNHG</sequence>
<proteinExistence type="predicted"/>
<dbReference type="InterPro" id="IPR006450">
    <property type="entry name" value="Phage_HK97_gp6-like"/>
</dbReference>
<accession>A0AAF0YJH9</accession>
<dbReference type="Gene3D" id="1.10.3230.30">
    <property type="entry name" value="Phage gp6-like head-tail connector protein"/>
    <property type="match status" value="1"/>
</dbReference>
<dbReference type="NCBIfam" id="TIGR01560">
    <property type="entry name" value="put_DNA_pack"/>
    <property type="match status" value="1"/>
</dbReference>
<organism evidence="1 2">
    <name type="scientific">Nosocomiicoccus massiliensis</name>
    <dbReference type="NCBI Taxonomy" id="1232430"/>
    <lineage>
        <taxon>Bacteria</taxon>
        <taxon>Bacillati</taxon>
        <taxon>Bacillota</taxon>
        <taxon>Bacilli</taxon>
        <taxon>Bacillales</taxon>
        <taxon>Staphylococcaceae</taxon>
        <taxon>Nosocomiicoccus</taxon>
    </lineage>
</organism>
<dbReference type="Proteomes" id="UP000243626">
    <property type="component" value="Chromosome"/>
</dbReference>
<dbReference type="Pfam" id="PF05135">
    <property type="entry name" value="Phage_connect_1"/>
    <property type="match status" value="1"/>
</dbReference>
<dbReference type="CDD" id="cd08054">
    <property type="entry name" value="gp6"/>
    <property type="match status" value="1"/>
</dbReference>
<reference evidence="2" key="1">
    <citation type="submission" date="2017-09" db="EMBL/GenBank/DDBJ databases">
        <title>Bacterial strain isolated from the female urinary microbiota.</title>
        <authorList>
            <person name="Thomas-White K."/>
            <person name="Kumar N."/>
            <person name="Forster S."/>
            <person name="Putonti C."/>
            <person name="Lawley T."/>
            <person name="Wolfe A.J."/>
        </authorList>
    </citation>
    <scope>NUCLEOTIDE SEQUENCE [LARGE SCALE GENOMIC DNA]</scope>
    <source>
        <strain evidence="2">UMB0959</strain>
    </source>
</reference>
<dbReference type="InterPro" id="IPR021146">
    <property type="entry name" value="Phage_gp6-like_head-tail"/>
</dbReference>
<evidence type="ECO:0000313" key="2">
    <source>
        <dbReference type="Proteomes" id="UP000243626"/>
    </source>
</evidence>
<protein>
    <submittedName>
        <fullName evidence="1">Head-tail connector protein</fullName>
    </submittedName>
</protein>
<keyword evidence="2" id="KW-1185">Reference proteome</keyword>
<dbReference type="KEGG" id="nmy:CJ229_003215"/>
<evidence type="ECO:0000313" key="1">
    <source>
        <dbReference type="EMBL" id="WOS96768.1"/>
    </source>
</evidence>
<name>A0AAF0YJH9_9STAP</name>
<dbReference type="EMBL" id="CP136964">
    <property type="protein sequence ID" value="WOS96768.1"/>
    <property type="molecule type" value="Genomic_DNA"/>
</dbReference>
<dbReference type="RefSeq" id="WP_102167417.1">
    <property type="nucleotide sequence ID" value="NZ_CP136964.1"/>
</dbReference>
<gene>
    <name evidence="1" type="ORF">CJ229_003215</name>
</gene>